<dbReference type="GO" id="GO:0005506">
    <property type="term" value="F:iron ion binding"/>
    <property type="evidence" value="ECO:0007669"/>
    <property type="project" value="InterPro"/>
</dbReference>
<keyword evidence="8" id="KW-0492">Microsome</keyword>
<keyword evidence="10 13" id="KW-0408">Iron</keyword>
<dbReference type="GO" id="GO:0004497">
    <property type="term" value="F:monooxygenase activity"/>
    <property type="evidence" value="ECO:0007669"/>
    <property type="project" value="UniProtKB-KW"/>
</dbReference>
<protein>
    <submittedName>
        <fullName evidence="15">Cytochrome P450 3</fullName>
    </submittedName>
</protein>
<dbReference type="InterPro" id="IPR050476">
    <property type="entry name" value="Insect_CytP450_Detox"/>
</dbReference>
<dbReference type="PROSITE" id="PS00086">
    <property type="entry name" value="CYTOCHROME_P450"/>
    <property type="match status" value="1"/>
</dbReference>
<evidence type="ECO:0000256" key="14">
    <source>
        <dbReference type="RuleBase" id="RU000461"/>
    </source>
</evidence>
<dbReference type="PRINTS" id="PR00385">
    <property type="entry name" value="P450"/>
</dbReference>
<keyword evidence="12" id="KW-0472">Membrane</keyword>
<evidence type="ECO:0000256" key="8">
    <source>
        <dbReference type="ARBA" id="ARBA00022848"/>
    </source>
</evidence>
<dbReference type="EMBL" id="FX985570">
    <property type="protein sequence ID" value="BBF97904.1"/>
    <property type="molecule type" value="mRNA"/>
</dbReference>
<keyword evidence="9 14" id="KW-0560">Oxidoreductase</keyword>
<dbReference type="InterPro" id="IPR036396">
    <property type="entry name" value="Cyt_P450_sf"/>
</dbReference>
<gene>
    <name evidence="15" type="primary">CP3_OM</name>
</gene>
<organism evidence="15">
    <name type="scientific">Odontomachus monticola</name>
    <name type="common">Trap-jaw ant</name>
    <dbReference type="NCBI Taxonomy" id="613454"/>
    <lineage>
        <taxon>Eukaryota</taxon>
        <taxon>Metazoa</taxon>
        <taxon>Ecdysozoa</taxon>
        <taxon>Arthropoda</taxon>
        <taxon>Hexapoda</taxon>
        <taxon>Insecta</taxon>
        <taxon>Pterygota</taxon>
        <taxon>Neoptera</taxon>
        <taxon>Endopterygota</taxon>
        <taxon>Hymenoptera</taxon>
        <taxon>Apocrita</taxon>
        <taxon>Aculeata</taxon>
        <taxon>Formicoidea</taxon>
        <taxon>Formicidae</taxon>
        <taxon>Ponerinae</taxon>
        <taxon>Ponerini</taxon>
        <taxon>Odontomachus</taxon>
    </lineage>
</organism>
<evidence type="ECO:0000256" key="4">
    <source>
        <dbReference type="ARBA" id="ARBA00010617"/>
    </source>
</evidence>
<dbReference type="CDD" id="cd11056">
    <property type="entry name" value="CYP6-like"/>
    <property type="match status" value="1"/>
</dbReference>
<name>A0A348G631_ODOMO</name>
<dbReference type="SUPFAM" id="SSF48264">
    <property type="entry name" value="Cytochrome P450"/>
    <property type="match status" value="1"/>
</dbReference>
<evidence type="ECO:0000256" key="6">
    <source>
        <dbReference type="ARBA" id="ARBA00022723"/>
    </source>
</evidence>
<comment type="similarity">
    <text evidence="4 14">Belongs to the cytochrome P450 family.</text>
</comment>
<evidence type="ECO:0000256" key="9">
    <source>
        <dbReference type="ARBA" id="ARBA00023002"/>
    </source>
</evidence>
<dbReference type="InterPro" id="IPR001128">
    <property type="entry name" value="Cyt_P450"/>
</dbReference>
<dbReference type="GO" id="GO:0020037">
    <property type="term" value="F:heme binding"/>
    <property type="evidence" value="ECO:0007669"/>
    <property type="project" value="InterPro"/>
</dbReference>
<evidence type="ECO:0000256" key="11">
    <source>
        <dbReference type="ARBA" id="ARBA00023033"/>
    </source>
</evidence>
<feature type="binding site" description="axial binding residue" evidence="13">
    <location>
        <position position="441"/>
    </location>
    <ligand>
        <name>heme</name>
        <dbReference type="ChEBI" id="CHEBI:30413"/>
    </ligand>
    <ligandPart>
        <name>Fe</name>
        <dbReference type="ChEBI" id="CHEBI:18248"/>
    </ligandPart>
</feature>
<dbReference type="Gene3D" id="1.10.630.10">
    <property type="entry name" value="Cytochrome P450"/>
    <property type="match status" value="1"/>
</dbReference>
<evidence type="ECO:0000256" key="5">
    <source>
        <dbReference type="ARBA" id="ARBA00022617"/>
    </source>
</evidence>
<evidence type="ECO:0000256" key="3">
    <source>
        <dbReference type="ARBA" id="ARBA00004406"/>
    </source>
</evidence>
<evidence type="ECO:0000256" key="12">
    <source>
        <dbReference type="ARBA" id="ARBA00023136"/>
    </source>
</evidence>
<evidence type="ECO:0000256" key="2">
    <source>
        <dbReference type="ARBA" id="ARBA00004174"/>
    </source>
</evidence>
<dbReference type="GO" id="GO:0016705">
    <property type="term" value="F:oxidoreductase activity, acting on paired donors, with incorporation or reduction of molecular oxygen"/>
    <property type="evidence" value="ECO:0007669"/>
    <property type="project" value="InterPro"/>
</dbReference>
<evidence type="ECO:0000256" key="13">
    <source>
        <dbReference type="PIRSR" id="PIRSR602401-1"/>
    </source>
</evidence>
<evidence type="ECO:0000256" key="7">
    <source>
        <dbReference type="ARBA" id="ARBA00022824"/>
    </source>
</evidence>
<dbReference type="GO" id="GO:0005789">
    <property type="term" value="C:endoplasmic reticulum membrane"/>
    <property type="evidence" value="ECO:0007669"/>
    <property type="project" value="UniProtKB-SubCell"/>
</dbReference>
<dbReference type="PANTHER" id="PTHR24292">
    <property type="entry name" value="CYTOCHROME P450"/>
    <property type="match status" value="1"/>
</dbReference>
<dbReference type="InterPro" id="IPR017972">
    <property type="entry name" value="Cyt_P450_CS"/>
</dbReference>
<reference evidence="15" key="1">
    <citation type="journal article" date="2017" name="Toxins">
        <title>Combined Venom Gland Transcriptomic and Venom Peptidomic Analysis of the Predatory Ant Odontomachus monticola.</title>
        <authorList>
            <person name="Kazuma K."/>
            <person name="Masuko K."/>
            <person name="Konno K."/>
            <person name="Inagaki H."/>
        </authorList>
    </citation>
    <scope>NUCLEOTIDE SEQUENCE</scope>
    <source>
        <tissue evidence="15">Venom gland and sac</tissue>
    </source>
</reference>
<dbReference type="InterPro" id="IPR002401">
    <property type="entry name" value="Cyt_P450_E_grp-I"/>
</dbReference>
<sequence>MAFDILCVCVVILLLFYYYLTADFDYWKSQGVKGPKPIPIFGTIASHLSNRISLGSYFRKIYEEYPNESMVGVFQRAKPALVLRDPELIKHVLIKDFSVFPERNVAVHEKAEPLSVHLFRVDGVRWRPLRTRLSPVFTSGKLKDMFHLLLECAEHLEKQLNEIVSKDGIVECRELTSKYTIDVIGSCVFGVDMNALKQKDSEFQKMGVRIFRHDRKTYVRNFCRETMPTLYDWFGNIFDDHDVTSLMTNMVKNTIDYRRKNNVQRHDFIGALTNFKDHPETLGLDHVSDTYVAAQLFVFFAAGHETSSTTMSNVMYELAQYPAIQEKARTEIRKVLDSSDGVILYDSIKKMTYLEQIVKETLRKYPPVMFLARNTQQNYTFENKVNIRKGIKVYIPIFGIHNDPNIFPNPEVFDPDRFTDENMRNMNPMHYLPFGTGPRNCIGARFAGYQSKIGLIKILLNYNIDVCEKTQIPYIIDRSHPLMLQTEHGIYVKLTKLT</sequence>
<comment type="cofactor">
    <cofactor evidence="1 13">
        <name>heme</name>
        <dbReference type="ChEBI" id="CHEBI:30413"/>
    </cofactor>
</comment>
<accession>A0A348G631</accession>
<evidence type="ECO:0000313" key="15">
    <source>
        <dbReference type="EMBL" id="BBF97904.1"/>
    </source>
</evidence>
<dbReference type="Pfam" id="PF00067">
    <property type="entry name" value="p450"/>
    <property type="match status" value="1"/>
</dbReference>
<dbReference type="PANTHER" id="PTHR24292:SF45">
    <property type="entry name" value="CYTOCHROME P450 6G1-RELATED"/>
    <property type="match status" value="1"/>
</dbReference>
<comment type="subcellular location">
    <subcellularLocation>
        <location evidence="3">Endoplasmic reticulum membrane</location>
        <topology evidence="3">Peripheral membrane protein</topology>
    </subcellularLocation>
    <subcellularLocation>
        <location evidence="2">Microsome membrane</location>
        <topology evidence="2">Peripheral membrane protein</topology>
    </subcellularLocation>
</comment>
<keyword evidence="5 13" id="KW-0349">Heme</keyword>
<keyword evidence="7" id="KW-0256">Endoplasmic reticulum</keyword>
<keyword evidence="11 14" id="KW-0503">Monooxygenase</keyword>
<evidence type="ECO:0000256" key="1">
    <source>
        <dbReference type="ARBA" id="ARBA00001971"/>
    </source>
</evidence>
<proteinExistence type="evidence at transcript level"/>
<dbReference type="AlphaFoldDB" id="A0A348G631"/>
<keyword evidence="6 13" id="KW-0479">Metal-binding</keyword>
<evidence type="ECO:0000256" key="10">
    <source>
        <dbReference type="ARBA" id="ARBA00023004"/>
    </source>
</evidence>
<dbReference type="PRINTS" id="PR00463">
    <property type="entry name" value="EP450I"/>
</dbReference>
<dbReference type="FunFam" id="1.10.630.10:FF:000042">
    <property type="entry name" value="Cytochrome P450"/>
    <property type="match status" value="1"/>
</dbReference>